<dbReference type="AlphaFoldDB" id="A0A9E6TUU0"/>
<sequence length="300" mass="32445">MADIRSRSSLTLLSGIRGVGHPHAVERSESIVGDSRFLCGPVPVGPIFSWQCLLPLPPYKGGFFLERIVGEWIDIAGQGPGGYSGYLALPPRGSGPGLLLIQEIWGVNEHIRSLAEQYAADGFVVLAPDVFWRREYRTELAYDPEGTQAAYLHYQAMDALVARQDLELAIKRLQTLSQVAGRIGVVGYCMGGKLAYELASTQGLSAGVSYYGSNIAETLARNPAMAFPYLFHFAEEDHLITAAQVGELMPLIAATGEVSFELYPGVGHGFACPHRPNYSMEAALAAKASTLSFLCRHLLG</sequence>
<gene>
    <name evidence="2" type="ORF">HU752_013700</name>
</gene>
<dbReference type="Gene3D" id="3.40.50.1820">
    <property type="entry name" value="alpha/beta hydrolase"/>
    <property type="match status" value="1"/>
</dbReference>
<dbReference type="InterPro" id="IPR029058">
    <property type="entry name" value="AB_hydrolase_fold"/>
</dbReference>
<dbReference type="InterPro" id="IPR051049">
    <property type="entry name" value="Dienelactone_hydrolase-like"/>
</dbReference>
<dbReference type="InterPro" id="IPR002925">
    <property type="entry name" value="Dienelactn_hydro"/>
</dbReference>
<keyword evidence="2" id="KW-0378">Hydrolase</keyword>
<evidence type="ECO:0000313" key="3">
    <source>
        <dbReference type="Proteomes" id="UP000634530"/>
    </source>
</evidence>
<dbReference type="Pfam" id="PF01738">
    <property type="entry name" value="DLH"/>
    <property type="match status" value="1"/>
</dbReference>
<evidence type="ECO:0000313" key="2">
    <source>
        <dbReference type="EMBL" id="QXI30926.1"/>
    </source>
</evidence>
<reference evidence="2 3" key="2">
    <citation type="journal article" date="2021" name="Microorganisms">
        <title>The Ever-Expanding Pseudomonas Genus: Description of 43 New Species and Partition of the Pseudomonas putida Group.</title>
        <authorList>
            <person name="Girard L."/>
            <person name="Lood C."/>
            <person name="Hofte M."/>
            <person name="Vandamme P."/>
            <person name="Rokni-Zadeh H."/>
            <person name="van Noort V."/>
            <person name="Lavigne R."/>
            <person name="De Mot R."/>
        </authorList>
    </citation>
    <scope>NUCLEOTIDE SEQUENCE [LARGE SCALE GENOMIC DNA]</scope>
    <source>
        <strain evidence="2 3">RW8P3</strain>
    </source>
</reference>
<organism evidence="2 3">
    <name type="scientific">Pseudomonas vanderleydeniana</name>
    <dbReference type="NCBI Taxonomy" id="2745495"/>
    <lineage>
        <taxon>Bacteria</taxon>
        <taxon>Pseudomonadati</taxon>
        <taxon>Pseudomonadota</taxon>
        <taxon>Gammaproteobacteria</taxon>
        <taxon>Pseudomonadales</taxon>
        <taxon>Pseudomonadaceae</taxon>
        <taxon>Pseudomonas</taxon>
    </lineage>
</organism>
<name>A0A9E6TUU0_9PSED</name>
<proteinExistence type="predicted"/>
<dbReference type="RefSeq" id="WP_186680242.1">
    <property type="nucleotide sequence ID" value="NZ_CP077093.1"/>
</dbReference>
<dbReference type="Proteomes" id="UP000634530">
    <property type="component" value="Chromosome"/>
</dbReference>
<reference evidence="2 3" key="1">
    <citation type="journal article" date="2020" name="Microorganisms">
        <title>Reliable Identification of Environmental Pseudomonas Isolates Using the rpoD Gene.</title>
        <authorList>
            <consortium name="The Broad Institute Genome Sequencing Platform"/>
            <person name="Girard L."/>
            <person name="Lood C."/>
            <person name="Rokni-Zadeh H."/>
            <person name="van Noort V."/>
            <person name="Lavigne R."/>
            <person name="De Mot R."/>
        </authorList>
    </citation>
    <scope>NUCLEOTIDE SEQUENCE [LARGE SCALE GENOMIC DNA]</scope>
    <source>
        <strain evidence="2 3">RW8P3</strain>
    </source>
</reference>
<feature type="domain" description="Dienelactone hydrolase" evidence="1">
    <location>
        <begin position="85"/>
        <end position="297"/>
    </location>
</feature>
<evidence type="ECO:0000259" key="1">
    <source>
        <dbReference type="Pfam" id="PF01738"/>
    </source>
</evidence>
<accession>A0A9E6TUU0</accession>
<dbReference type="EMBL" id="CP077093">
    <property type="protein sequence ID" value="QXI30926.1"/>
    <property type="molecule type" value="Genomic_DNA"/>
</dbReference>
<protein>
    <submittedName>
        <fullName evidence="2">Dienelactone hydrolase family protein</fullName>
    </submittedName>
</protein>
<dbReference type="GO" id="GO:0016787">
    <property type="term" value="F:hydrolase activity"/>
    <property type="evidence" value="ECO:0007669"/>
    <property type="project" value="UniProtKB-KW"/>
</dbReference>
<dbReference type="PANTHER" id="PTHR46623">
    <property type="entry name" value="CARBOXYMETHYLENEBUTENOLIDASE-RELATED"/>
    <property type="match status" value="1"/>
</dbReference>
<dbReference type="KEGG" id="pvw:HU752_013700"/>
<keyword evidence="3" id="KW-1185">Reference proteome</keyword>
<dbReference type="PANTHER" id="PTHR46623:SF6">
    <property type="entry name" value="ALPHA_BETA-HYDROLASES SUPERFAMILY PROTEIN"/>
    <property type="match status" value="1"/>
</dbReference>
<dbReference type="SUPFAM" id="SSF53474">
    <property type="entry name" value="alpha/beta-Hydrolases"/>
    <property type="match status" value="1"/>
</dbReference>